<evidence type="ECO:0000313" key="1">
    <source>
        <dbReference type="EMBL" id="AAN80101.1"/>
    </source>
</evidence>
<sequence>MPYPAYKVSQIQYIAKKHVGLISVAHQAIIRLSSVWKDYRP</sequence>
<dbReference type="HOGENOM" id="CLU_3269216_0_0_6"/>
<dbReference type="EMBL" id="AE014075">
    <property type="protein sequence ID" value="AAN80101.1"/>
    <property type="molecule type" value="Genomic_DNA"/>
</dbReference>
<accession>A0A0H2V949</accession>
<dbReference type="Proteomes" id="UP000001410">
    <property type="component" value="Chromosome"/>
</dbReference>
<reference evidence="1 2" key="1">
    <citation type="journal article" date="2002" name="Proc. Natl. Acad. Sci. U.S.A.">
        <title>Extensive mosaic structure revealed by the complete genome sequence of uropathogenic Escherichia coli.</title>
        <authorList>
            <person name="Welch R.A."/>
            <person name="Burland V."/>
            <person name="Plunkett G.III."/>
            <person name="Redford P."/>
            <person name="Roesch P."/>
            <person name="Rasko D."/>
            <person name="Buckles E.L."/>
            <person name="Liou S.R."/>
            <person name="Boutin A."/>
            <person name="Hackett J."/>
            <person name="Stroud D."/>
            <person name="Mayhew G.F."/>
            <person name="Rose D.J."/>
            <person name="Zhou S."/>
            <person name="Schwartz D.C."/>
            <person name="Perna N.T."/>
            <person name="Mobley H.L."/>
            <person name="Donnenberg M.S."/>
            <person name="Blattner F.R."/>
        </authorList>
    </citation>
    <scope>NUCLEOTIDE SEQUENCE [LARGE SCALE GENOMIC DNA]</scope>
    <source>
        <strain evidence="2">CFT073 / ATCC 700928 / UPEC</strain>
    </source>
</reference>
<dbReference type="AlphaFoldDB" id="A0A0H2V949"/>
<protein>
    <submittedName>
        <fullName evidence="1">Uncharacterized protein</fullName>
    </submittedName>
</protein>
<evidence type="ECO:0000313" key="2">
    <source>
        <dbReference type="Proteomes" id="UP000001410"/>
    </source>
</evidence>
<organism evidence="1 2">
    <name type="scientific">Escherichia coli O6:H1 (strain CFT073 / ATCC 700928 / UPEC)</name>
    <dbReference type="NCBI Taxonomy" id="199310"/>
    <lineage>
        <taxon>Bacteria</taxon>
        <taxon>Pseudomonadati</taxon>
        <taxon>Pseudomonadota</taxon>
        <taxon>Gammaproteobacteria</taxon>
        <taxon>Enterobacterales</taxon>
        <taxon>Enterobacteriaceae</taxon>
        <taxon>Escherichia</taxon>
    </lineage>
</organism>
<dbReference type="KEGG" id="ecc:c1636"/>
<name>A0A0H2V949_ECOL6</name>
<gene>
    <name evidence="1" type="ordered locus">c1636</name>
</gene>
<proteinExistence type="predicted"/>
<keyword evidence="2" id="KW-1185">Reference proteome</keyword>